<proteinExistence type="predicted"/>
<reference evidence="2" key="1">
    <citation type="submission" date="2023-03" db="EMBL/GenBank/DDBJ databases">
        <title>Chromosome-scale reference genome and RAD-based genetic map of yellow starthistle (Centaurea solstitialis) reveal putative structural variation and QTLs associated with invader traits.</title>
        <authorList>
            <person name="Reatini B."/>
            <person name="Cang F.A."/>
            <person name="Jiang Q."/>
            <person name="Mckibben M.T.W."/>
            <person name="Barker M.S."/>
            <person name="Rieseberg L.H."/>
            <person name="Dlugosch K.M."/>
        </authorList>
    </citation>
    <scope>NUCLEOTIDE SEQUENCE</scope>
    <source>
        <strain evidence="2">CAN-66</strain>
        <tissue evidence="2">Leaf</tissue>
    </source>
</reference>
<protein>
    <submittedName>
        <fullName evidence="2">Uncharacterized protein</fullName>
    </submittedName>
</protein>
<comment type="caution">
    <text evidence="2">The sequence shown here is derived from an EMBL/GenBank/DDBJ whole genome shotgun (WGS) entry which is preliminary data.</text>
</comment>
<dbReference type="AlphaFoldDB" id="A0AA38T1W7"/>
<evidence type="ECO:0000256" key="1">
    <source>
        <dbReference type="SAM" id="MobiDB-lite"/>
    </source>
</evidence>
<evidence type="ECO:0000313" key="2">
    <source>
        <dbReference type="EMBL" id="KAJ9552870.1"/>
    </source>
</evidence>
<feature type="region of interest" description="Disordered" evidence="1">
    <location>
        <begin position="135"/>
        <end position="155"/>
    </location>
</feature>
<organism evidence="2 3">
    <name type="scientific">Centaurea solstitialis</name>
    <name type="common">yellow star-thistle</name>
    <dbReference type="NCBI Taxonomy" id="347529"/>
    <lineage>
        <taxon>Eukaryota</taxon>
        <taxon>Viridiplantae</taxon>
        <taxon>Streptophyta</taxon>
        <taxon>Embryophyta</taxon>
        <taxon>Tracheophyta</taxon>
        <taxon>Spermatophyta</taxon>
        <taxon>Magnoliopsida</taxon>
        <taxon>eudicotyledons</taxon>
        <taxon>Gunneridae</taxon>
        <taxon>Pentapetalae</taxon>
        <taxon>asterids</taxon>
        <taxon>campanulids</taxon>
        <taxon>Asterales</taxon>
        <taxon>Asteraceae</taxon>
        <taxon>Carduoideae</taxon>
        <taxon>Cardueae</taxon>
        <taxon>Centaureinae</taxon>
        <taxon>Centaurea</taxon>
    </lineage>
</organism>
<dbReference type="Proteomes" id="UP001172457">
    <property type="component" value="Chromosome 4"/>
</dbReference>
<dbReference type="EMBL" id="JARYMX010000004">
    <property type="protein sequence ID" value="KAJ9552870.1"/>
    <property type="molecule type" value="Genomic_DNA"/>
</dbReference>
<name>A0AA38T1W7_9ASTR</name>
<sequence>MKEVLVKFGEMMDENMNVERLEAREIYEKVTNALKVLPGISVAKRFKATQVIGKDVLLGRSFLRRPNKKRLTWSNCLPMVEIFWYSKPGNVNSVKPPQKDKGISQLLHFSLKLQAHLEKMWKFLRNSIFLKKNQSNRRFQRNQNSSKPKEHSHNF</sequence>
<evidence type="ECO:0000313" key="3">
    <source>
        <dbReference type="Proteomes" id="UP001172457"/>
    </source>
</evidence>
<keyword evidence="3" id="KW-1185">Reference proteome</keyword>
<accession>A0AA38T1W7</accession>
<gene>
    <name evidence="2" type="ORF">OSB04_016915</name>
</gene>